<proteinExistence type="predicted"/>
<organism evidence="2 3">
    <name type="scientific">Pseudotabrizicola alkalilacus</name>
    <dbReference type="NCBI Taxonomy" id="2305252"/>
    <lineage>
        <taxon>Bacteria</taxon>
        <taxon>Pseudomonadati</taxon>
        <taxon>Pseudomonadota</taxon>
        <taxon>Alphaproteobacteria</taxon>
        <taxon>Rhodobacterales</taxon>
        <taxon>Paracoccaceae</taxon>
        <taxon>Pseudotabrizicola</taxon>
    </lineage>
</organism>
<sequence>MQQSIWTASAAILAGLCSAPVMAQVTPEEVWQGWQKMGASYGQAITADQMVRNGDTLVVSGMKIGMDQDGARIDGGIDELRFRDLGNGTVEVTMTDTYSIDMTMPGDDGKTQQIALELKQPGVILIAGGSPTRTEYTYSAPSITVDMQISEDDKALADVDTTLTGLAGIYTLDTQSAASVLQSALTIDSVEFAMTAGTPTDGATVTGTLATLKVASDGNFLGIDAMENMAQALRDGFTADVDFSYGQGDFTIDAMDQGKPTKIVASNQSGHFRASMAEEALRYGAGGTGVSLVVTGADIPFPEVKLSYGEAAFDFLMPLVATEEPTDFTFLTRIVDLAVSDEIWAMFDPTVALPRDPATVIIDTKGKVRLTSDLMDEQAMAALGEAAPGEIHALDLTDLTIKFAGAELTGTGAMTFDNSDTTTFDGVPAPTGKIDLVIRGGNGLLDKLVAMGVIPQDQAMGARMMIAMFAKPGDGPDVLNSSLEFRDKGFFANGQRLK</sequence>
<dbReference type="EMBL" id="QWEY01000004">
    <property type="protein sequence ID" value="RGP37536.1"/>
    <property type="molecule type" value="Genomic_DNA"/>
</dbReference>
<evidence type="ECO:0000313" key="3">
    <source>
        <dbReference type="Proteomes" id="UP000284547"/>
    </source>
</evidence>
<feature type="chain" id="PRO_5019193661" evidence="1">
    <location>
        <begin position="24"/>
        <end position="498"/>
    </location>
</feature>
<dbReference type="InterPro" id="IPR018666">
    <property type="entry name" value="DUF2125"/>
</dbReference>
<reference evidence="2 3" key="1">
    <citation type="submission" date="2018-08" db="EMBL/GenBank/DDBJ databases">
        <title>Flavobacterium tibetense sp. nov., isolated from a wetland YonghuCo on Tibetan Plateau.</title>
        <authorList>
            <person name="Phurbu D."/>
            <person name="Lu H."/>
            <person name="Xing P."/>
        </authorList>
    </citation>
    <scope>NUCLEOTIDE SEQUENCE [LARGE SCALE GENOMIC DNA]</scope>
    <source>
        <strain evidence="2 3">DJC</strain>
    </source>
</reference>
<keyword evidence="3" id="KW-1185">Reference proteome</keyword>
<dbReference type="AlphaFoldDB" id="A0A411Z375"/>
<gene>
    <name evidence="2" type="ORF">D1012_10065</name>
</gene>
<protein>
    <submittedName>
        <fullName evidence="2">DUF2125 domain-containing protein</fullName>
    </submittedName>
</protein>
<evidence type="ECO:0000256" key="1">
    <source>
        <dbReference type="SAM" id="SignalP"/>
    </source>
</evidence>
<feature type="signal peptide" evidence="1">
    <location>
        <begin position="1"/>
        <end position="23"/>
    </location>
</feature>
<dbReference type="Pfam" id="PF09898">
    <property type="entry name" value="DUF2125"/>
    <property type="match status" value="1"/>
</dbReference>
<dbReference type="Proteomes" id="UP000284547">
    <property type="component" value="Unassembled WGS sequence"/>
</dbReference>
<accession>A0A411Z375</accession>
<name>A0A411Z375_9RHOB</name>
<comment type="caution">
    <text evidence="2">The sequence shown here is derived from an EMBL/GenBank/DDBJ whole genome shotgun (WGS) entry which is preliminary data.</text>
</comment>
<evidence type="ECO:0000313" key="2">
    <source>
        <dbReference type="EMBL" id="RGP37536.1"/>
    </source>
</evidence>
<keyword evidence="1" id="KW-0732">Signal</keyword>